<reference evidence="7" key="3">
    <citation type="journal article" date="2022" name="Res Sq">
        <title>Evolution of multicellular longitudinally dividing oral cavity symbionts (Neisseriaceae).</title>
        <authorList>
            <person name="Nyongesa S."/>
            <person name="Weber P."/>
            <person name="Bernet E."/>
            <person name="Pullido F."/>
            <person name="Nieckarz M."/>
            <person name="Delaby M."/>
            <person name="Nieves C."/>
            <person name="Viehboeck T."/>
            <person name="Krause N."/>
            <person name="Rivera-Millot A."/>
            <person name="Nakamura A."/>
            <person name="Vischer N."/>
            <person name="VanNieuwenhze M."/>
            <person name="Brun Y."/>
            <person name="Cava F."/>
            <person name="Bulgheresi S."/>
            <person name="Veyrier F."/>
        </authorList>
    </citation>
    <scope>NUCLEOTIDE SEQUENCE</scope>
    <source>
        <strain evidence="7">1258/02</strain>
    </source>
</reference>
<dbReference type="Proteomes" id="UP000294721">
    <property type="component" value="Unassembled WGS sequence"/>
</dbReference>
<reference evidence="6 8" key="1">
    <citation type="submission" date="2019-03" db="EMBL/GenBank/DDBJ databases">
        <title>Genomic Encyclopedia of Type Strains, Phase IV (KMG-IV): sequencing the most valuable type-strain genomes for metagenomic binning, comparative biology and taxonomic classification.</title>
        <authorList>
            <person name="Goeker M."/>
        </authorList>
    </citation>
    <scope>NUCLEOTIDE SEQUENCE [LARGE SCALE GENOMIC DNA]</scope>
    <source>
        <strain evidence="6 8">DSM 17474</strain>
    </source>
</reference>
<evidence type="ECO:0000313" key="8">
    <source>
        <dbReference type="Proteomes" id="UP000294721"/>
    </source>
</evidence>
<evidence type="ECO:0000313" key="9">
    <source>
        <dbReference type="Proteomes" id="UP000829756"/>
    </source>
</evidence>
<reference evidence="7" key="2">
    <citation type="submission" date="2021-12" db="EMBL/GenBank/DDBJ databases">
        <authorList>
            <person name="Veyrier F.J."/>
        </authorList>
    </citation>
    <scope>NUCLEOTIDE SEQUENCE</scope>
    <source>
        <strain evidence="7">1258/02</strain>
    </source>
</reference>
<name>A0AAE9GTN2_9NEIS</name>
<dbReference type="PANTHER" id="PTHR48097">
    <property type="entry name" value="L-THREONINE ALDOLASE-RELATED"/>
    <property type="match status" value="1"/>
</dbReference>
<sequence length="347" mass="37428">MNSLHSPDVLSFASDNYAGAHPQILAAVAAANGGHVAAYGYDIYTEKLQQLMRSHFGEQAQCWPVFNGTGANVLGLQAMMPRWGAVICANSAHLNTDENGAPQITGGLKLWLVDAPDGKLTPELIARQAWGFGSEHRAQPLVVSISQTTECGTCYTAEEIRAIADYAHSLGMKLHMDGARIANAAAYLDTDLRSISSDAGVDLLSFGGTKNGLLFGECLVALSPDAVAGMAHLRKINLQLASKMRFISAQFIALLEHDLWLENARHSNRMAVKLAEGLQQIEGVQLLHPVQSNAVFARLPEGVADKARAQFAFYDWDQSGTVRLMCSFDTQPAHVDALLDIIRKACA</sequence>
<keyword evidence="4" id="KW-0663">Pyridoxal phosphate</keyword>
<comment type="similarity">
    <text evidence="2">Belongs to the threonine aldolase family.</text>
</comment>
<dbReference type="InterPro" id="IPR015424">
    <property type="entry name" value="PyrdxlP-dep_Trfase"/>
</dbReference>
<dbReference type="RefSeq" id="WP_132952718.1">
    <property type="nucleotide sequence ID" value="NZ_CP091507.1"/>
</dbReference>
<evidence type="ECO:0000256" key="4">
    <source>
        <dbReference type="ARBA" id="ARBA00022898"/>
    </source>
</evidence>
<dbReference type="Gene3D" id="3.90.1150.10">
    <property type="entry name" value="Aspartate Aminotransferase, domain 1"/>
    <property type="match status" value="1"/>
</dbReference>
<accession>A0AAE9GTN2</accession>
<dbReference type="InterPro" id="IPR015422">
    <property type="entry name" value="PyrdxlP-dep_Trfase_small"/>
</dbReference>
<dbReference type="KEGG" id="usu:LVJ78_00265"/>
<evidence type="ECO:0000256" key="2">
    <source>
        <dbReference type="ARBA" id="ARBA00006966"/>
    </source>
</evidence>
<comment type="cofactor">
    <cofactor evidence="1">
        <name>pyridoxal 5'-phosphate</name>
        <dbReference type="ChEBI" id="CHEBI:597326"/>
    </cofactor>
</comment>
<dbReference type="PANTHER" id="PTHR48097:SF5">
    <property type="entry name" value="LOW SPECIFICITY L-THREONINE ALDOLASE"/>
    <property type="match status" value="1"/>
</dbReference>
<dbReference type="SUPFAM" id="SSF53383">
    <property type="entry name" value="PLP-dependent transferases"/>
    <property type="match status" value="1"/>
</dbReference>
<protein>
    <submittedName>
        <fullName evidence="6 7">L-threonine aldolase</fullName>
    </submittedName>
</protein>
<dbReference type="InterPro" id="IPR001597">
    <property type="entry name" value="ArAA_b-elim_lyase/Thr_aldolase"/>
</dbReference>
<dbReference type="InterPro" id="IPR015421">
    <property type="entry name" value="PyrdxlP-dep_Trfase_major"/>
</dbReference>
<evidence type="ECO:0000313" key="6">
    <source>
        <dbReference type="EMBL" id="TCP09350.1"/>
    </source>
</evidence>
<evidence type="ECO:0000256" key="1">
    <source>
        <dbReference type="ARBA" id="ARBA00001933"/>
    </source>
</evidence>
<comment type="subunit">
    <text evidence="3">Homotetramer.</text>
</comment>
<keyword evidence="8" id="KW-1185">Reference proteome</keyword>
<dbReference type="Gene3D" id="3.40.640.10">
    <property type="entry name" value="Type I PLP-dependent aspartate aminotransferase-like (Major domain)"/>
    <property type="match status" value="1"/>
</dbReference>
<dbReference type="CDD" id="cd06502">
    <property type="entry name" value="TA_like"/>
    <property type="match status" value="1"/>
</dbReference>
<proteinExistence type="inferred from homology"/>
<gene>
    <name evidence="6" type="ORF">EV680_10391</name>
    <name evidence="7" type="ORF">LVJ78_00265</name>
</gene>
<dbReference type="Proteomes" id="UP000829756">
    <property type="component" value="Chromosome"/>
</dbReference>
<dbReference type="EMBL" id="SLXE01000003">
    <property type="protein sequence ID" value="TCP09350.1"/>
    <property type="molecule type" value="Genomic_DNA"/>
</dbReference>
<evidence type="ECO:0000313" key="7">
    <source>
        <dbReference type="EMBL" id="UOO79507.1"/>
    </source>
</evidence>
<organism evidence="7 9">
    <name type="scientific">Uruburuella suis</name>
    <dbReference type="NCBI Taxonomy" id="252130"/>
    <lineage>
        <taxon>Bacteria</taxon>
        <taxon>Pseudomonadati</taxon>
        <taxon>Pseudomonadota</taxon>
        <taxon>Betaproteobacteria</taxon>
        <taxon>Neisseriales</taxon>
        <taxon>Neisseriaceae</taxon>
        <taxon>Uruburuella</taxon>
    </lineage>
</organism>
<dbReference type="EMBL" id="CP091507">
    <property type="protein sequence ID" value="UOO79507.1"/>
    <property type="molecule type" value="Genomic_DNA"/>
</dbReference>
<dbReference type="AlphaFoldDB" id="A0AAE9GTN2"/>
<dbReference type="Pfam" id="PF01212">
    <property type="entry name" value="Beta_elim_lyase"/>
    <property type="match status" value="1"/>
</dbReference>
<evidence type="ECO:0000256" key="3">
    <source>
        <dbReference type="ARBA" id="ARBA00011881"/>
    </source>
</evidence>
<feature type="domain" description="Aromatic amino acid beta-eliminating lyase/threonine aldolase" evidence="5">
    <location>
        <begin position="12"/>
        <end position="297"/>
    </location>
</feature>
<evidence type="ECO:0000259" key="5">
    <source>
        <dbReference type="Pfam" id="PF01212"/>
    </source>
</evidence>
<dbReference type="GO" id="GO:0006520">
    <property type="term" value="P:amino acid metabolic process"/>
    <property type="evidence" value="ECO:0007669"/>
    <property type="project" value="InterPro"/>
</dbReference>
<dbReference type="GO" id="GO:0016829">
    <property type="term" value="F:lyase activity"/>
    <property type="evidence" value="ECO:0007669"/>
    <property type="project" value="InterPro"/>
</dbReference>